<protein>
    <submittedName>
        <fullName evidence="7">Iron-siderophore ABC transporter substrate-binding protein</fullName>
    </submittedName>
</protein>
<comment type="subcellular location">
    <subcellularLocation>
        <location evidence="1">Cell envelope</location>
    </subcellularLocation>
</comment>
<keyword evidence="8" id="KW-1185">Reference proteome</keyword>
<feature type="domain" description="Fe/B12 periplasmic-binding" evidence="6">
    <location>
        <begin position="57"/>
        <end position="327"/>
    </location>
</feature>
<evidence type="ECO:0000256" key="5">
    <source>
        <dbReference type="SAM" id="MobiDB-lite"/>
    </source>
</evidence>
<dbReference type="GO" id="GO:0030288">
    <property type="term" value="C:outer membrane-bounded periplasmic space"/>
    <property type="evidence" value="ECO:0007669"/>
    <property type="project" value="TreeGrafter"/>
</dbReference>
<feature type="region of interest" description="Disordered" evidence="5">
    <location>
        <begin position="13"/>
        <end position="39"/>
    </location>
</feature>
<sequence length="328" mass="34809">MLTGGILLVAGCGSDDADDSRDGADTESDARAGEGESFPVTIEHTYGSTTVSEQPERVATVGLMDQDALLALGIVPVATTEWFGEQPGAIWPWATDELEALGGETPVVVGASDEINFEGIAAREPDLILALYSGITEEDYQRLTEIAPTVAHPEGQVDYGIGWEELTRTAGQAVGMPDEAEALIEDVQARFETARAEHPEFAGATAVMATPYEGVFVYGPEDPRSRFLSLLGFELPDGLAEVTGDEFGANLSEEQADLLDVDTIVWIDPGDVDQLGGPLYQSLPVHTEGREVFVESADPLGAATSFVTVLSLPFLLDELVPKLADAVP</sequence>
<dbReference type="Pfam" id="PF01497">
    <property type="entry name" value="Peripla_BP_2"/>
    <property type="match status" value="1"/>
</dbReference>
<proteinExistence type="inferred from homology"/>
<dbReference type="EMBL" id="JAAGOA010000038">
    <property type="protein sequence ID" value="NEE04627.1"/>
    <property type="molecule type" value="Genomic_DNA"/>
</dbReference>
<evidence type="ECO:0000256" key="4">
    <source>
        <dbReference type="ARBA" id="ARBA00022729"/>
    </source>
</evidence>
<organism evidence="7 8">
    <name type="scientific">Phytoactinopolyspora halotolerans</name>
    <dbReference type="NCBI Taxonomy" id="1981512"/>
    <lineage>
        <taxon>Bacteria</taxon>
        <taxon>Bacillati</taxon>
        <taxon>Actinomycetota</taxon>
        <taxon>Actinomycetes</taxon>
        <taxon>Jiangellales</taxon>
        <taxon>Jiangellaceae</taxon>
        <taxon>Phytoactinopolyspora</taxon>
    </lineage>
</organism>
<dbReference type="Proteomes" id="UP000475214">
    <property type="component" value="Unassembled WGS sequence"/>
</dbReference>
<reference evidence="7 8" key="1">
    <citation type="submission" date="2020-02" db="EMBL/GenBank/DDBJ databases">
        <authorList>
            <person name="Li X.-J."/>
            <person name="Han X.-M."/>
        </authorList>
    </citation>
    <scope>NUCLEOTIDE SEQUENCE [LARGE SCALE GENOMIC DNA]</scope>
    <source>
        <strain evidence="7 8">CCTCC AB 2017055</strain>
    </source>
</reference>
<dbReference type="InterPro" id="IPR051313">
    <property type="entry name" value="Bact_iron-sidero_bind"/>
</dbReference>
<evidence type="ECO:0000256" key="3">
    <source>
        <dbReference type="ARBA" id="ARBA00022448"/>
    </source>
</evidence>
<feature type="compositionally biased region" description="Basic and acidic residues" evidence="5">
    <location>
        <begin position="20"/>
        <end position="34"/>
    </location>
</feature>
<dbReference type="CDD" id="cd01146">
    <property type="entry name" value="FhuD"/>
    <property type="match status" value="1"/>
</dbReference>
<accession>A0A6L9SHM2</accession>
<dbReference type="PANTHER" id="PTHR30532">
    <property type="entry name" value="IRON III DICITRATE-BINDING PERIPLASMIC PROTEIN"/>
    <property type="match status" value="1"/>
</dbReference>
<dbReference type="PANTHER" id="PTHR30532:SF24">
    <property type="entry name" value="FERRIC ENTEROBACTIN-BINDING PERIPLASMIC PROTEIN FEPB"/>
    <property type="match status" value="1"/>
</dbReference>
<dbReference type="AlphaFoldDB" id="A0A6L9SHM2"/>
<evidence type="ECO:0000256" key="1">
    <source>
        <dbReference type="ARBA" id="ARBA00004196"/>
    </source>
</evidence>
<dbReference type="SUPFAM" id="SSF53807">
    <property type="entry name" value="Helical backbone' metal receptor"/>
    <property type="match status" value="1"/>
</dbReference>
<dbReference type="GO" id="GO:1901678">
    <property type="term" value="P:iron coordination entity transport"/>
    <property type="evidence" value="ECO:0007669"/>
    <property type="project" value="UniProtKB-ARBA"/>
</dbReference>
<comment type="similarity">
    <text evidence="2">Belongs to the bacterial solute-binding protein 8 family.</text>
</comment>
<name>A0A6L9SHM2_9ACTN</name>
<dbReference type="Gene3D" id="3.40.50.1980">
    <property type="entry name" value="Nitrogenase molybdenum iron protein domain"/>
    <property type="match status" value="2"/>
</dbReference>
<gene>
    <name evidence="7" type="ORF">G1H10_31135</name>
</gene>
<evidence type="ECO:0000259" key="6">
    <source>
        <dbReference type="PROSITE" id="PS50983"/>
    </source>
</evidence>
<dbReference type="PROSITE" id="PS50983">
    <property type="entry name" value="FE_B12_PBP"/>
    <property type="match status" value="1"/>
</dbReference>
<comment type="caution">
    <text evidence="7">The sequence shown here is derived from an EMBL/GenBank/DDBJ whole genome shotgun (WGS) entry which is preliminary data.</text>
</comment>
<evidence type="ECO:0000313" key="8">
    <source>
        <dbReference type="Proteomes" id="UP000475214"/>
    </source>
</evidence>
<dbReference type="RefSeq" id="WP_163745174.1">
    <property type="nucleotide sequence ID" value="NZ_JAAGOA010000038.1"/>
</dbReference>
<evidence type="ECO:0000313" key="7">
    <source>
        <dbReference type="EMBL" id="NEE04627.1"/>
    </source>
</evidence>
<evidence type="ECO:0000256" key="2">
    <source>
        <dbReference type="ARBA" id="ARBA00008814"/>
    </source>
</evidence>
<keyword evidence="4" id="KW-0732">Signal</keyword>
<keyword evidence="3" id="KW-0813">Transport</keyword>
<dbReference type="InterPro" id="IPR002491">
    <property type="entry name" value="ABC_transptr_periplasmic_BD"/>
</dbReference>